<evidence type="ECO:0000313" key="2">
    <source>
        <dbReference type="Proteomes" id="UP001486565"/>
    </source>
</evidence>
<accession>A0ABZ2Y7H6</accession>
<organism evidence="1 2">
    <name type="scientific">Defluviitalea saccharophila</name>
    <dbReference type="NCBI Taxonomy" id="879970"/>
    <lineage>
        <taxon>Bacteria</taxon>
        <taxon>Bacillati</taxon>
        <taxon>Bacillota</taxon>
        <taxon>Clostridia</taxon>
        <taxon>Lachnospirales</taxon>
        <taxon>Defluviitaleaceae</taxon>
        <taxon>Defluviitalea</taxon>
    </lineage>
</organism>
<keyword evidence="2" id="KW-1185">Reference proteome</keyword>
<protein>
    <recommendedName>
        <fullName evidence="3">Ribbon-helix-helix protein CopG domain-containing protein</fullName>
    </recommendedName>
</protein>
<evidence type="ECO:0008006" key="3">
    <source>
        <dbReference type="Google" id="ProtNLM"/>
    </source>
</evidence>
<gene>
    <name evidence="1" type="ORF">QBE51_04880</name>
</gene>
<dbReference type="Gene3D" id="1.10.1220.10">
    <property type="entry name" value="Met repressor-like"/>
    <property type="match status" value="1"/>
</dbReference>
<dbReference type="InterPro" id="IPR013321">
    <property type="entry name" value="Arc_rbn_hlx_hlx"/>
</dbReference>
<dbReference type="EMBL" id="CP121687">
    <property type="protein sequence ID" value="WZL70860.1"/>
    <property type="molecule type" value="Genomic_DNA"/>
</dbReference>
<dbReference type="InterPro" id="IPR010985">
    <property type="entry name" value="Ribbon_hlx_hlx"/>
</dbReference>
<dbReference type="RefSeq" id="WP_341877820.1">
    <property type="nucleotide sequence ID" value="NZ_CP121687.1"/>
</dbReference>
<dbReference type="SUPFAM" id="SSF47598">
    <property type="entry name" value="Ribbon-helix-helix"/>
    <property type="match status" value="1"/>
</dbReference>
<proteinExistence type="predicted"/>
<reference evidence="1 2" key="1">
    <citation type="submission" date="2023-03" db="EMBL/GenBank/DDBJ databases">
        <title>Novel Species.</title>
        <authorList>
            <person name="Ma S."/>
        </authorList>
    </citation>
    <scope>NUCLEOTIDE SEQUENCE [LARGE SCALE GENOMIC DNA]</scope>
    <source>
        <strain evidence="1 2">LIND6LT2</strain>
    </source>
</reference>
<dbReference type="Proteomes" id="UP001486565">
    <property type="component" value="Chromosome"/>
</dbReference>
<evidence type="ECO:0000313" key="1">
    <source>
        <dbReference type="EMBL" id="WZL70860.1"/>
    </source>
</evidence>
<name>A0ABZ2Y7H6_9FIRM</name>
<sequence length="183" mass="21924">MKQEKTERLIIRISEDLKNKIEDLAKKQNMTTSELVRTVLEDVVCKRDKEIEECIRMVNTIAKHSNHIMEELVFASLPQDIKRLTKELRHYKKLSYEHQLNAIEMILEDKRFKDAKTQSLMESSEQAQAALNHYIEKMNEKHNDEHVSVFEQVEEKMNLLEDHVWNTTYKLYSHLCKKYFNNK</sequence>